<dbReference type="EMBL" id="AK421862">
    <property type="protein sequence ID" value="BAN40378.1"/>
    <property type="molecule type" value="mRNA"/>
</dbReference>
<dbReference type="AlphaFoldDB" id="S0AYN4"/>
<reference evidence="1" key="1">
    <citation type="submission" date="2012-06" db="EMBL/GenBank/DDBJ databases">
        <title>Short 5' UTR of Entamoeba genes.</title>
        <authorList>
            <person name="Hiranuka K."/>
            <person name="Kumagai M."/>
            <person name="Wakaguri H."/>
            <person name="Suzuki Y."/>
            <person name="Sugano S."/>
            <person name="Watanabe J."/>
            <person name="Makioka A."/>
        </authorList>
    </citation>
    <scope>NUCLEOTIDE SEQUENCE</scope>
    <source>
        <strain evidence="1">IP1</strain>
    </source>
</reference>
<accession>S0AYN4</accession>
<dbReference type="VEuPathDB" id="AmoebaDB:EIN_340760"/>
<name>S0AYN4_ENTIV</name>
<proteinExistence type="evidence at transcript level"/>
<organism evidence="1">
    <name type="scientific">Entamoeba invadens</name>
    <dbReference type="NCBI Taxonomy" id="33085"/>
    <lineage>
        <taxon>Eukaryota</taxon>
        <taxon>Amoebozoa</taxon>
        <taxon>Evosea</taxon>
        <taxon>Archamoebae</taxon>
        <taxon>Mastigamoebida</taxon>
        <taxon>Entamoebidae</taxon>
        <taxon>Entamoeba</taxon>
    </lineage>
</organism>
<evidence type="ECO:0000313" key="1">
    <source>
        <dbReference type="EMBL" id="BAN40378.1"/>
    </source>
</evidence>
<sequence length="229" mass="26292">MATTTDFQIESMTSCAHHLVNCDGYSYSAPMNVVIYDKPKKTEKRKRASEDAFKKMRNYQVYQEAVFIALLSTFFEIVVRAPVKKSIVSLQLLRVEVIRSLRDVINVNDFVISRCKEKYKLDIKDGLLEKTAKRRTDTNRVSELLHFLQDVLRELGFGFVSKVTDGKNGAQVVETVYGIFGNGIELDQRDIIEKGKKINDFLNKRLGGMANLVLEKENEQLRNFIWGNN</sequence>
<protein>
    <submittedName>
        <fullName evidence="1">Uncharacterized protein</fullName>
    </submittedName>
</protein>